<protein>
    <submittedName>
        <fullName evidence="2">Uncharacterized protein</fullName>
    </submittedName>
</protein>
<name>A0ABN1MNX2_9FLAO</name>
<dbReference type="Proteomes" id="UP001501126">
    <property type="component" value="Unassembled WGS sequence"/>
</dbReference>
<gene>
    <name evidence="2" type="ORF">GCM10009118_14380</name>
</gene>
<keyword evidence="1" id="KW-0472">Membrane</keyword>
<organism evidence="2 3">
    <name type="scientific">Wandonia haliotis</name>
    <dbReference type="NCBI Taxonomy" id="574963"/>
    <lineage>
        <taxon>Bacteria</taxon>
        <taxon>Pseudomonadati</taxon>
        <taxon>Bacteroidota</taxon>
        <taxon>Flavobacteriia</taxon>
        <taxon>Flavobacteriales</taxon>
        <taxon>Crocinitomicaceae</taxon>
        <taxon>Wandonia</taxon>
    </lineage>
</organism>
<sequence length="214" mass="23980">MNTNKILRLFFGLIAISLFITLQIKIVSASSGMILPGVVIGEIVMLSIVLGSIFLTLLITHFRKNTSFLTTFFIIIVFPFIFFQYYLHTPSITIIVPNGYIGRVDLVLSNVEDNILLTDSNGIGYINKTTFNQLYSRPIVKQVNGKSLEQNLVGFNNSTFYAKGRTCCVKGKEIMSLSFEIVPGNKIGQKQYFSKNLVSSVNRDLTLLFDPDDN</sequence>
<evidence type="ECO:0000313" key="2">
    <source>
        <dbReference type="EMBL" id="GAA0875030.1"/>
    </source>
</evidence>
<dbReference type="RefSeq" id="WP_343786063.1">
    <property type="nucleotide sequence ID" value="NZ_BAAAFH010000007.1"/>
</dbReference>
<reference evidence="2 3" key="1">
    <citation type="journal article" date="2019" name="Int. J. Syst. Evol. Microbiol.">
        <title>The Global Catalogue of Microorganisms (GCM) 10K type strain sequencing project: providing services to taxonomists for standard genome sequencing and annotation.</title>
        <authorList>
            <consortium name="The Broad Institute Genomics Platform"/>
            <consortium name="The Broad Institute Genome Sequencing Center for Infectious Disease"/>
            <person name="Wu L."/>
            <person name="Ma J."/>
        </authorList>
    </citation>
    <scope>NUCLEOTIDE SEQUENCE [LARGE SCALE GENOMIC DNA]</scope>
    <source>
        <strain evidence="2 3">JCM 16083</strain>
    </source>
</reference>
<evidence type="ECO:0000313" key="3">
    <source>
        <dbReference type="Proteomes" id="UP001501126"/>
    </source>
</evidence>
<feature type="transmembrane region" description="Helical" evidence="1">
    <location>
        <begin position="7"/>
        <end position="27"/>
    </location>
</feature>
<keyword evidence="1" id="KW-0812">Transmembrane</keyword>
<evidence type="ECO:0000256" key="1">
    <source>
        <dbReference type="SAM" id="Phobius"/>
    </source>
</evidence>
<keyword evidence="1" id="KW-1133">Transmembrane helix</keyword>
<keyword evidence="3" id="KW-1185">Reference proteome</keyword>
<proteinExistence type="predicted"/>
<dbReference type="EMBL" id="BAAAFH010000007">
    <property type="protein sequence ID" value="GAA0875030.1"/>
    <property type="molecule type" value="Genomic_DNA"/>
</dbReference>
<feature type="transmembrane region" description="Helical" evidence="1">
    <location>
        <begin position="33"/>
        <end position="59"/>
    </location>
</feature>
<comment type="caution">
    <text evidence="2">The sequence shown here is derived from an EMBL/GenBank/DDBJ whole genome shotgun (WGS) entry which is preliminary data.</text>
</comment>
<feature type="transmembrane region" description="Helical" evidence="1">
    <location>
        <begin position="66"/>
        <end position="87"/>
    </location>
</feature>
<accession>A0ABN1MNX2</accession>